<dbReference type="AlphaFoldDB" id="A0A0V0GLG7"/>
<accession>A0A0V0GLG7</accession>
<organism evidence="1">
    <name type="scientific">Solanum chacoense</name>
    <name type="common">Chaco potato</name>
    <dbReference type="NCBI Taxonomy" id="4108"/>
    <lineage>
        <taxon>Eukaryota</taxon>
        <taxon>Viridiplantae</taxon>
        <taxon>Streptophyta</taxon>
        <taxon>Embryophyta</taxon>
        <taxon>Tracheophyta</taxon>
        <taxon>Spermatophyta</taxon>
        <taxon>Magnoliopsida</taxon>
        <taxon>eudicotyledons</taxon>
        <taxon>Gunneridae</taxon>
        <taxon>Pentapetalae</taxon>
        <taxon>asterids</taxon>
        <taxon>lamiids</taxon>
        <taxon>Solanales</taxon>
        <taxon>Solanaceae</taxon>
        <taxon>Solanoideae</taxon>
        <taxon>Solaneae</taxon>
        <taxon>Solanum</taxon>
    </lineage>
</organism>
<sequence>MHDFNPGRSFLMYCTKICVKQRFKLISDFKATRYPILQLESKQHGWKVCISFGTAQWLGLRSKVGDRQSSD</sequence>
<dbReference type="EMBL" id="GEDG01037437">
    <property type="protein sequence ID" value="JAP08128.1"/>
    <property type="molecule type" value="Transcribed_RNA"/>
</dbReference>
<evidence type="ECO:0000313" key="1">
    <source>
        <dbReference type="EMBL" id="JAP08128.1"/>
    </source>
</evidence>
<proteinExistence type="predicted"/>
<protein>
    <submittedName>
        <fullName evidence="1">Putative ovule protein</fullName>
    </submittedName>
</protein>
<name>A0A0V0GLG7_SOLCH</name>
<reference evidence="1" key="1">
    <citation type="submission" date="2015-12" db="EMBL/GenBank/DDBJ databases">
        <title>Gene expression during late stages of embryo sac development: a critical building block for successful pollen-pistil interactions.</title>
        <authorList>
            <person name="Liu Y."/>
            <person name="Joly V."/>
            <person name="Sabar M."/>
            <person name="Matton D.P."/>
        </authorList>
    </citation>
    <scope>NUCLEOTIDE SEQUENCE</scope>
</reference>